<proteinExistence type="predicted"/>
<keyword evidence="3" id="KW-1185">Reference proteome</keyword>
<accession>A0ABD5VX30</accession>
<name>A0ABD5VX30_9EURY</name>
<dbReference type="SUPFAM" id="SSF56801">
    <property type="entry name" value="Acetyl-CoA synthetase-like"/>
    <property type="match status" value="1"/>
</dbReference>
<sequence>MDVSEFETLKDIVAAGRKRESTALNVVRRPAPYSYHKLCTNVWKAGNLLGHYGVHSVGELAVEVGPKRTDEESDDAVDVGGRGDIDSAEPLLAVLGGAMIGGVADLTPEEPVDAPALVAPAHWDIEADPGCTRLAYGGPPTNPSVSHFERLVWSENPIEPPESVTPGDGALRFDGDTWTHEEVLAVVGDLVDEYGIDETTRVVLDADVTTPGGFVAGLLTPLAVGAPIVVPEGPAEEWAELTDEDLIVTNEPTTENEVLTENVTQSMRGTDRA</sequence>
<comment type="caution">
    <text evidence="2">The sequence shown here is derived from an EMBL/GenBank/DDBJ whole genome shotgun (WGS) entry which is preliminary data.</text>
</comment>
<dbReference type="Proteomes" id="UP001596445">
    <property type="component" value="Unassembled WGS sequence"/>
</dbReference>
<feature type="region of interest" description="Disordered" evidence="1">
    <location>
        <begin position="251"/>
        <end position="273"/>
    </location>
</feature>
<evidence type="ECO:0000256" key="1">
    <source>
        <dbReference type="SAM" id="MobiDB-lite"/>
    </source>
</evidence>
<feature type="compositionally biased region" description="Low complexity" evidence="1">
    <location>
        <begin position="251"/>
        <end position="264"/>
    </location>
</feature>
<dbReference type="RefSeq" id="WP_267163085.1">
    <property type="nucleotide sequence ID" value="NZ_CP112972.1"/>
</dbReference>
<reference evidence="2 3" key="1">
    <citation type="journal article" date="2019" name="Int. J. Syst. Evol. Microbiol.">
        <title>The Global Catalogue of Microorganisms (GCM) 10K type strain sequencing project: providing services to taxonomists for standard genome sequencing and annotation.</title>
        <authorList>
            <consortium name="The Broad Institute Genomics Platform"/>
            <consortium name="The Broad Institute Genome Sequencing Center for Infectious Disease"/>
            <person name="Wu L."/>
            <person name="Ma J."/>
        </authorList>
    </citation>
    <scope>NUCLEOTIDE SEQUENCE [LARGE SCALE GENOMIC DNA]</scope>
    <source>
        <strain evidence="2 3">JCM 30072</strain>
    </source>
</reference>
<evidence type="ECO:0000313" key="2">
    <source>
        <dbReference type="EMBL" id="MFC7057342.1"/>
    </source>
</evidence>
<dbReference type="GeneID" id="76629189"/>
<organism evidence="2 3">
    <name type="scientific">Halovenus salina</name>
    <dbReference type="NCBI Taxonomy" id="1510225"/>
    <lineage>
        <taxon>Archaea</taxon>
        <taxon>Methanobacteriati</taxon>
        <taxon>Methanobacteriota</taxon>
        <taxon>Stenosarchaea group</taxon>
        <taxon>Halobacteria</taxon>
        <taxon>Halobacteriales</taxon>
        <taxon>Haloarculaceae</taxon>
        <taxon>Halovenus</taxon>
    </lineage>
</organism>
<dbReference type="EMBL" id="JBHSZI010000001">
    <property type="protein sequence ID" value="MFC7057342.1"/>
    <property type="molecule type" value="Genomic_DNA"/>
</dbReference>
<evidence type="ECO:0008006" key="4">
    <source>
        <dbReference type="Google" id="ProtNLM"/>
    </source>
</evidence>
<gene>
    <name evidence="2" type="ORF">ACFQQG_03065</name>
</gene>
<protein>
    <recommendedName>
        <fullName evidence="4">AMP-binding enzyme</fullName>
    </recommendedName>
</protein>
<evidence type="ECO:0000313" key="3">
    <source>
        <dbReference type="Proteomes" id="UP001596445"/>
    </source>
</evidence>
<dbReference type="AlphaFoldDB" id="A0ABD5VX30"/>